<keyword evidence="3" id="KW-0804">Transcription</keyword>
<comment type="caution">
    <text evidence="6">The sequence shown here is derived from an EMBL/GenBank/DDBJ whole genome shotgun (WGS) entry which is preliminary data.</text>
</comment>
<name>A0ABT4V4U0_9PSEU</name>
<feature type="domain" description="HTH tetR-type" evidence="5">
    <location>
        <begin position="1"/>
        <end position="59"/>
    </location>
</feature>
<accession>A0ABT4V4U0</accession>
<protein>
    <submittedName>
        <fullName evidence="6">TetR/AcrR family transcriptional regulator</fullName>
    </submittedName>
</protein>
<evidence type="ECO:0000259" key="5">
    <source>
        <dbReference type="PROSITE" id="PS50977"/>
    </source>
</evidence>
<evidence type="ECO:0000313" key="7">
    <source>
        <dbReference type="Proteomes" id="UP001210380"/>
    </source>
</evidence>
<dbReference type="InterPro" id="IPR009057">
    <property type="entry name" value="Homeodomain-like_sf"/>
</dbReference>
<dbReference type="InterPro" id="IPR001647">
    <property type="entry name" value="HTH_TetR"/>
</dbReference>
<comment type="caution">
    <text evidence="4">Lacks conserved residue(s) required for the propagation of feature annotation.</text>
</comment>
<organism evidence="6 7">
    <name type="scientific">Saccharopolyspora oryzae</name>
    <dbReference type="NCBI Taxonomy" id="2997343"/>
    <lineage>
        <taxon>Bacteria</taxon>
        <taxon>Bacillati</taxon>
        <taxon>Actinomycetota</taxon>
        <taxon>Actinomycetes</taxon>
        <taxon>Pseudonocardiales</taxon>
        <taxon>Pseudonocardiaceae</taxon>
        <taxon>Saccharopolyspora</taxon>
    </lineage>
</organism>
<gene>
    <name evidence="6" type="ORF">OU415_26400</name>
</gene>
<dbReference type="PROSITE" id="PS50977">
    <property type="entry name" value="HTH_TETR_2"/>
    <property type="match status" value="1"/>
</dbReference>
<dbReference type="EMBL" id="JAQGLA010000057">
    <property type="protein sequence ID" value="MDA3628992.1"/>
    <property type="molecule type" value="Genomic_DNA"/>
</dbReference>
<dbReference type="SUPFAM" id="SSF46689">
    <property type="entry name" value="Homeodomain-like"/>
    <property type="match status" value="1"/>
</dbReference>
<sequence length="185" mass="19811">MTRQKVLTAAERLFRDQGFGATTVRKIAAEAGVSSGTVMSVGDKDALLVAIFDIWIDAVHRARADEPATAEPTSAVDGVVALIEPFVRYFMLDVELSREYAAIVVRGVHESEIFRKLAQSLIDEIAGALAGAGLDEAESGRGARVVYFAYLGILMTVAHGTLRESDAIDQLREVIGFVITGGGQQ</sequence>
<dbReference type="PANTHER" id="PTHR30055:SF234">
    <property type="entry name" value="HTH-TYPE TRANSCRIPTIONAL REGULATOR BETI"/>
    <property type="match status" value="1"/>
</dbReference>
<evidence type="ECO:0000256" key="1">
    <source>
        <dbReference type="ARBA" id="ARBA00023015"/>
    </source>
</evidence>
<dbReference type="PANTHER" id="PTHR30055">
    <property type="entry name" value="HTH-TYPE TRANSCRIPTIONAL REGULATOR RUTR"/>
    <property type="match status" value="1"/>
</dbReference>
<reference evidence="6 7" key="1">
    <citation type="submission" date="2022-11" db="EMBL/GenBank/DDBJ databases">
        <title>Draft genome sequence of Saccharopolyspora sp. WRP15-2 isolated from rhizosphere soils of wild rice in Thailand.</title>
        <authorList>
            <person name="Duangmal K."/>
            <person name="Kammanee S."/>
            <person name="Muangham S."/>
        </authorList>
    </citation>
    <scope>NUCLEOTIDE SEQUENCE [LARGE SCALE GENOMIC DNA]</scope>
    <source>
        <strain evidence="6 7">WRP15-2</strain>
    </source>
</reference>
<dbReference type="Gene3D" id="1.10.357.10">
    <property type="entry name" value="Tetracycline Repressor, domain 2"/>
    <property type="match status" value="1"/>
</dbReference>
<dbReference type="Proteomes" id="UP001210380">
    <property type="component" value="Unassembled WGS sequence"/>
</dbReference>
<keyword evidence="1" id="KW-0805">Transcription regulation</keyword>
<evidence type="ECO:0000313" key="6">
    <source>
        <dbReference type="EMBL" id="MDA3628992.1"/>
    </source>
</evidence>
<keyword evidence="2 4" id="KW-0238">DNA-binding</keyword>
<proteinExistence type="predicted"/>
<dbReference type="RefSeq" id="WP_270951944.1">
    <property type="nucleotide sequence ID" value="NZ_JAQGLA010000057.1"/>
</dbReference>
<dbReference type="InterPro" id="IPR050109">
    <property type="entry name" value="HTH-type_TetR-like_transc_reg"/>
</dbReference>
<evidence type="ECO:0000256" key="4">
    <source>
        <dbReference type="PROSITE-ProRule" id="PRU00335"/>
    </source>
</evidence>
<keyword evidence="7" id="KW-1185">Reference proteome</keyword>
<evidence type="ECO:0000256" key="3">
    <source>
        <dbReference type="ARBA" id="ARBA00023163"/>
    </source>
</evidence>
<evidence type="ECO:0000256" key="2">
    <source>
        <dbReference type="ARBA" id="ARBA00023125"/>
    </source>
</evidence>
<dbReference type="Pfam" id="PF00440">
    <property type="entry name" value="TetR_N"/>
    <property type="match status" value="1"/>
</dbReference>